<evidence type="ECO:0000313" key="2">
    <source>
        <dbReference type="Proteomes" id="UP000054549"/>
    </source>
</evidence>
<protein>
    <submittedName>
        <fullName evidence="1">Uncharacterized protein</fullName>
    </submittedName>
</protein>
<name>A0A0C2W7Q2_AMAMK</name>
<dbReference type="EMBL" id="KN818379">
    <property type="protein sequence ID" value="KIL57182.1"/>
    <property type="molecule type" value="Genomic_DNA"/>
</dbReference>
<feature type="non-terminal residue" evidence="1">
    <location>
        <position position="182"/>
    </location>
</feature>
<dbReference type="InParanoid" id="A0A0C2W7Q2"/>
<dbReference type="HOGENOM" id="CLU_021108_5_1_1"/>
<accession>A0A0C2W7Q2</accession>
<proteinExistence type="predicted"/>
<sequence length="182" mass="20471">RFQLETGSIADIYTRAMLKCQVGYPLYVPQPYSGFSEEVYSRKGVCVGDVGIITKDGAFDFLFNVCPSQNSLINQRQILRGFTFETSEDQKIYHKEGFPHKTHIFESPVYTSSEAGGAILELPEGAFQDSATSTYPFRRLTSRYGEQWYKYAIGTRGKDVLNGSLHLVTSCTKCTQWGIAVF</sequence>
<feature type="non-terminal residue" evidence="1">
    <location>
        <position position="1"/>
    </location>
</feature>
<dbReference type="Proteomes" id="UP000054549">
    <property type="component" value="Unassembled WGS sequence"/>
</dbReference>
<dbReference type="AlphaFoldDB" id="A0A0C2W7Q2"/>
<reference evidence="1 2" key="1">
    <citation type="submission" date="2014-04" db="EMBL/GenBank/DDBJ databases">
        <title>Evolutionary Origins and Diversification of the Mycorrhizal Mutualists.</title>
        <authorList>
            <consortium name="DOE Joint Genome Institute"/>
            <consortium name="Mycorrhizal Genomics Consortium"/>
            <person name="Kohler A."/>
            <person name="Kuo A."/>
            <person name="Nagy L.G."/>
            <person name="Floudas D."/>
            <person name="Copeland A."/>
            <person name="Barry K.W."/>
            <person name="Cichocki N."/>
            <person name="Veneault-Fourrey C."/>
            <person name="LaButti K."/>
            <person name="Lindquist E.A."/>
            <person name="Lipzen A."/>
            <person name="Lundell T."/>
            <person name="Morin E."/>
            <person name="Murat C."/>
            <person name="Riley R."/>
            <person name="Ohm R."/>
            <person name="Sun H."/>
            <person name="Tunlid A."/>
            <person name="Henrissat B."/>
            <person name="Grigoriev I.V."/>
            <person name="Hibbett D.S."/>
            <person name="Martin F."/>
        </authorList>
    </citation>
    <scope>NUCLEOTIDE SEQUENCE [LARGE SCALE GENOMIC DNA]</scope>
    <source>
        <strain evidence="1 2">Koide BX008</strain>
    </source>
</reference>
<dbReference type="OrthoDB" id="3070764at2759"/>
<organism evidence="1 2">
    <name type="scientific">Amanita muscaria (strain Koide BX008)</name>
    <dbReference type="NCBI Taxonomy" id="946122"/>
    <lineage>
        <taxon>Eukaryota</taxon>
        <taxon>Fungi</taxon>
        <taxon>Dikarya</taxon>
        <taxon>Basidiomycota</taxon>
        <taxon>Agaricomycotina</taxon>
        <taxon>Agaricomycetes</taxon>
        <taxon>Agaricomycetidae</taxon>
        <taxon>Agaricales</taxon>
        <taxon>Pluteineae</taxon>
        <taxon>Amanitaceae</taxon>
        <taxon>Amanita</taxon>
    </lineage>
</organism>
<evidence type="ECO:0000313" key="1">
    <source>
        <dbReference type="EMBL" id="KIL57182.1"/>
    </source>
</evidence>
<gene>
    <name evidence="1" type="ORF">M378DRAFT_36399</name>
</gene>
<keyword evidence="2" id="KW-1185">Reference proteome</keyword>